<dbReference type="EMBL" id="JARBHB010000007">
    <property type="protein sequence ID" value="KAJ8878332.1"/>
    <property type="molecule type" value="Genomic_DNA"/>
</dbReference>
<proteinExistence type="predicted"/>
<evidence type="ECO:0000256" key="1">
    <source>
        <dbReference type="SAM" id="MobiDB-lite"/>
    </source>
</evidence>
<name>A0ABQ9H256_9NEOP</name>
<reference evidence="2 3" key="1">
    <citation type="submission" date="2023-02" db="EMBL/GenBank/DDBJ databases">
        <title>LHISI_Scaffold_Assembly.</title>
        <authorList>
            <person name="Stuart O.P."/>
            <person name="Cleave R."/>
            <person name="Magrath M.J.L."/>
            <person name="Mikheyev A.S."/>
        </authorList>
    </citation>
    <scope>NUCLEOTIDE SEQUENCE [LARGE SCALE GENOMIC DNA]</scope>
    <source>
        <strain evidence="2">Daus_M_001</strain>
        <tissue evidence="2">Leg muscle</tissue>
    </source>
</reference>
<dbReference type="Proteomes" id="UP001159363">
    <property type="component" value="Chromosome 6"/>
</dbReference>
<organism evidence="2 3">
    <name type="scientific">Dryococelus australis</name>
    <dbReference type="NCBI Taxonomy" id="614101"/>
    <lineage>
        <taxon>Eukaryota</taxon>
        <taxon>Metazoa</taxon>
        <taxon>Ecdysozoa</taxon>
        <taxon>Arthropoda</taxon>
        <taxon>Hexapoda</taxon>
        <taxon>Insecta</taxon>
        <taxon>Pterygota</taxon>
        <taxon>Neoptera</taxon>
        <taxon>Polyneoptera</taxon>
        <taxon>Phasmatodea</taxon>
        <taxon>Verophasmatodea</taxon>
        <taxon>Anareolatae</taxon>
        <taxon>Phasmatidae</taxon>
        <taxon>Eurycanthinae</taxon>
        <taxon>Dryococelus</taxon>
    </lineage>
</organism>
<comment type="caution">
    <text evidence="2">The sequence shown here is derived from an EMBL/GenBank/DDBJ whole genome shotgun (WGS) entry which is preliminary data.</text>
</comment>
<protein>
    <submittedName>
        <fullName evidence="2">Uncharacterized protein</fullName>
    </submittedName>
</protein>
<feature type="region of interest" description="Disordered" evidence="1">
    <location>
        <begin position="698"/>
        <end position="740"/>
    </location>
</feature>
<evidence type="ECO:0000313" key="2">
    <source>
        <dbReference type="EMBL" id="KAJ8878332.1"/>
    </source>
</evidence>
<sequence length="740" mass="81994">MNVGMEMLLCIAKAIIMYRDLKNSGVQRPAGCTLQYIYANGIQCSSLYTLTALAINRSISGPKLIDIAASSTGLKYVPTVLTCILEAACIVCGNNLGQRFRYLKLTVIHTVRYYLYSLEPIKSPDAAYTAVYVSLRGSPSACDVAERADVVAPNSIPINILIIGTSITGVACFARALFRFAWELFIGRLSRNETERAVGLARTRAAAVPSGDGMAIHCVMSLDWKNFPNSLYDKLEFPDMFIPVYIVVGSQCTRYAQVNSEPTTDLRVNKRRITVACPRMKSRNFRASDPVACSEVLQAPHSPCTQQEPVTNVQPRETDHPQARSKGPITRVLWRHLPSYVLVVEVGYSTRLPPRRAGFYSQRVCSWNLLARGNRAGRCHWSAGFLGDILFPPSLHSSSAQCPPRFLGDIMFPPLLHSGSAQYPPCFLGDIMFPPPLHSGSAQYPPRFLGDIMFPPLLHSGSAQCPPRFTLIGSQEPGCFIITLITKLCDQQKGGMNRNLEREHLKLVPRQSDALRCSGRILRAVDCGCVRNRIECNASDLGGIPMSAFTPGPADSPPQLVASGYNRNSRRSRNTLAADPLRQIADWLQLIATHCIVALWNQLHLSNHSDQYLERCARNGSNCSPQNHNQLATTHTHRKTLLQETVTQNLIHHLQNISNSFTNTIQEHASPLIRSLATHMTRIRINPLSTGHLRENYHHGLLHPSSSSNEDEEERQDEGVSERATGLFFTGSLRSPSPTY</sequence>
<gene>
    <name evidence="2" type="ORF">PR048_018909</name>
</gene>
<accession>A0ABQ9H256</accession>
<feature type="compositionally biased region" description="Polar residues" evidence="1">
    <location>
        <begin position="304"/>
        <end position="315"/>
    </location>
</feature>
<keyword evidence="3" id="KW-1185">Reference proteome</keyword>
<feature type="region of interest" description="Disordered" evidence="1">
    <location>
        <begin position="304"/>
        <end position="325"/>
    </location>
</feature>
<evidence type="ECO:0000313" key="3">
    <source>
        <dbReference type="Proteomes" id="UP001159363"/>
    </source>
</evidence>